<keyword evidence="9" id="KW-1133">Transmembrane helix</keyword>
<evidence type="ECO:0000313" key="14">
    <source>
        <dbReference type="Proteomes" id="UP000500857"/>
    </source>
</evidence>
<keyword evidence="5 12" id="KW-0349">Heme</keyword>
<protein>
    <submittedName>
        <fullName evidence="13">Cytochrome ubiquinol oxidase subunit I</fullName>
    </submittedName>
</protein>
<keyword evidence="10 12" id="KW-0408">Iron</keyword>
<dbReference type="RefSeq" id="WP_168571319.1">
    <property type="nucleotide sequence ID" value="NZ_CP051167.1"/>
</dbReference>
<dbReference type="GO" id="GO:0019646">
    <property type="term" value="P:aerobic electron transport chain"/>
    <property type="evidence" value="ECO:0007669"/>
    <property type="project" value="InterPro"/>
</dbReference>
<dbReference type="AlphaFoldDB" id="A0A6H1U559"/>
<keyword evidence="8 12" id="KW-0249">Electron transport</keyword>
<keyword evidence="11 12" id="KW-0472">Membrane</keyword>
<dbReference type="Pfam" id="PF01654">
    <property type="entry name" value="Cyt_bd_oxida_I"/>
    <property type="match status" value="1"/>
</dbReference>
<dbReference type="InterPro" id="IPR002585">
    <property type="entry name" value="Cyt-d_ubiquinol_oxidase_su_1"/>
</dbReference>
<comment type="similarity">
    <text evidence="2 12">Belongs to the cytochrome ubiquinol oxidase subunit 1 family.</text>
</comment>
<evidence type="ECO:0000256" key="8">
    <source>
        <dbReference type="ARBA" id="ARBA00022982"/>
    </source>
</evidence>
<keyword evidence="4 12" id="KW-1003">Cell membrane</keyword>
<evidence type="ECO:0000256" key="3">
    <source>
        <dbReference type="ARBA" id="ARBA00022448"/>
    </source>
</evidence>
<keyword evidence="14" id="KW-1185">Reference proteome</keyword>
<evidence type="ECO:0000256" key="7">
    <source>
        <dbReference type="ARBA" id="ARBA00022723"/>
    </source>
</evidence>
<accession>A0A6H1U559</accession>
<evidence type="ECO:0000256" key="12">
    <source>
        <dbReference type="PIRNR" id="PIRNR006446"/>
    </source>
</evidence>
<dbReference type="GO" id="GO:0009055">
    <property type="term" value="F:electron transfer activity"/>
    <property type="evidence" value="ECO:0007669"/>
    <property type="project" value="UniProtKB-UniRule"/>
</dbReference>
<reference evidence="13 14" key="1">
    <citation type="submission" date="2020-04" db="EMBL/GenBank/DDBJ databases">
        <authorList>
            <person name="Basu S."/>
            <person name="Maruthanayagam V."/>
            <person name="Chakraborty S."/>
            <person name="Pramanik A."/>
            <person name="Mukherjee J."/>
            <person name="Brink B."/>
        </authorList>
    </citation>
    <scope>NUCLEOTIDE SEQUENCE [LARGE SCALE GENOMIC DNA]</scope>
    <source>
        <strain evidence="13 14">AP17</strain>
    </source>
</reference>
<proteinExistence type="inferred from homology"/>
<keyword evidence="7 12" id="KW-0479">Metal-binding</keyword>
<sequence length="475" mass="53225">MEFLHDTVALSRMQFALTAIFHMLWPVLTTGMAIYLVVVEGLWLKTRNPDYYHHARFWAKLYVLNFGIGVASGVPMEFQFGTNWAPFSEAVGDFFGSVLGFEASMAFMLEAGFLGIVLFGWERVPPVVHYIATILVAFGANLSTFWILTANSWLQTPAGGELVDGKFIVSDYFEAIFNPFMVNSVMHMFLATLETSLFVIGGIAAWYILNKRHSAFFAKALKIVLAVAIAVAPLQIYVGHLSGEQVYHHQPAKLAAMEAQWETIPAGQPADWSLVALPNDELEQNDWELKIPNGLGYILELKPILSEPVLGLKEWKPEDRPHLLGLIYYSFRVMVAIGFFFAGLMLWTVLQWVRGKLSDAEIDGQRWLMRAWIFAAPLGYIAVEAGWIVRCVGRQPWTLYGQIRTADAASSLPPENVLVSLCGFAIVYSLLFLCALYFGSRIIRKGPDLNIPVPIFDRATSLPVKHSPDRRPLET</sequence>
<evidence type="ECO:0000256" key="1">
    <source>
        <dbReference type="ARBA" id="ARBA00004651"/>
    </source>
</evidence>
<evidence type="ECO:0000313" key="13">
    <source>
        <dbReference type="EMBL" id="QIZ73173.1"/>
    </source>
</evidence>
<dbReference type="Proteomes" id="UP000500857">
    <property type="component" value="Chromosome"/>
</dbReference>
<name>A0A6H1U559_9CYAN</name>
<keyword evidence="3 12" id="KW-0813">Transport</keyword>
<dbReference type="PANTHER" id="PTHR30365">
    <property type="entry name" value="CYTOCHROME D UBIQUINOL OXIDASE"/>
    <property type="match status" value="1"/>
</dbReference>
<dbReference type="GO" id="GO:0020037">
    <property type="term" value="F:heme binding"/>
    <property type="evidence" value="ECO:0007669"/>
    <property type="project" value="TreeGrafter"/>
</dbReference>
<dbReference type="GO" id="GO:0005886">
    <property type="term" value="C:plasma membrane"/>
    <property type="evidence" value="ECO:0007669"/>
    <property type="project" value="UniProtKB-SubCell"/>
</dbReference>
<dbReference type="EMBL" id="CP051167">
    <property type="protein sequence ID" value="QIZ73173.1"/>
    <property type="molecule type" value="Genomic_DNA"/>
</dbReference>
<evidence type="ECO:0000256" key="6">
    <source>
        <dbReference type="ARBA" id="ARBA00022692"/>
    </source>
</evidence>
<evidence type="ECO:0000256" key="5">
    <source>
        <dbReference type="ARBA" id="ARBA00022617"/>
    </source>
</evidence>
<gene>
    <name evidence="13" type="ORF">HCG48_23345</name>
</gene>
<evidence type="ECO:0000256" key="10">
    <source>
        <dbReference type="ARBA" id="ARBA00023004"/>
    </source>
</evidence>
<evidence type="ECO:0000256" key="4">
    <source>
        <dbReference type="ARBA" id="ARBA00022475"/>
    </source>
</evidence>
<organism evidence="13 14">
    <name type="scientific">Oxynema aestuarii AP17</name>
    <dbReference type="NCBI Taxonomy" id="2064643"/>
    <lineage>
        <taxon>Bacteria</taxon>
        <taxon>Bacillati</taxon>
        <taxon>Cyanobacteriota</taxon>
        <taxon>Cyanophyceae</taxon>
        <taxon>Oscillatoriophycideae</taxon>
        <taxon>Oscillatoriales</taxon>
        <taxon>Oscillatoriaceae</taxon>
        <taxon>Oxynema</taxon>
        <taxon>Oxynema aestuarii</taxon>
    </lineage>
</organism>
<dbReference type="GO" id="GO:0016682">
    <property type="term" value="F:oxidoreductase activity, acting on diphenols and related substances as donors, oxygen as acceptor"/>
    <property type="evidence" value="ECO:0007669"/>
    <property type="project" value="TreeGrafter"/>
</dbReference>
<keyword evidence="6" id="KW-0812">Transmembrane</keyword>
<comment type="subcellular location">
    <subcellularLocation>
        <location evidence="1">Cell membrane</location>
        <topology evidence="1">Multi-pass membrane protein</topology>
    </subcellularLocation>
</comment>
<dbReference type="GO" id="GO:0070069">
    <property type="term" value="C:cytochrome complex"/>
    <property type="evidence" value="ECO:0007669"/>
    <property type="project" value="UniProtKB-UniRule"/>
</dbReference>
<dbReference type="GO" id="GO:0046872">
    <property type="term" value="F:metal ion binding"/>
    <property type="evidence" value="ECO:0007669"/>
    <property type="project" value="UniProtKB-UniRule"/>
</dbReference>
<dbReference type="KEGG" id="oxy:HCG48_23345"/>
<dbReference type="PANTHER" id="PTHR30365:SF14">
    <property type="entry name" value="CYTOCHROME BD MENAQUINOL OXIDASE SUBUNIT I-RELATED"/>
    <property type="match status" value="1"/>
</dbReference>
<evidence type="ECO:0000256" key="11">
    <source>
        <dbReference type="ARBA" id="ARBA00023136"/>
    </source>
</evidence>
<evidence type="ECO:0000256" key="2">
    <source>
        <dbReference type="ARBA" id="ARBA00009819"/>
    </source>
</evidence>
<evidence type="ECO:0000256" key="9">
    <source>
        <dbReference type="ARBA" id="ARBA00022989"/>
    </source>
</evidence>
<dbReference type="PIRSF" id="PIRSF006446">
    <property type="entry name" value="Cyt_quinol_oxidase_1"/>
    <property type="match status" value="1"/>
</dbReference>